<dbReference type="Proteomes" id="UP000001357">
    <property type="component" value="Unassembled WGS sequence"/>
</dbReference>
<name>A9V158_MONBE</name>
<evidence type="ECO:0000313" key="2">
    <source>
        <dbReference type="EMBL" id="EDQ88874.1"/>
    </source>
</evidence>
<dbReference type="RefSeq" id="XP_001746487.1">
    <property type="nucleotide sequence ID" value="XM_001746435.1"/>
</dbReference>
<evidence type="ECO:0000256" key="1">
    <source>
        <dbReference type="SAM" id="MobiDB-lite"/>
    </source>
</evidence>
<dbReference type="PANTHER" id="PTHR31551:SF1">
    <property type="entry name" value="COILED-COIL DOMAIN-CONTAINING PROTEIN 12"/>
    <property type="match status" value="1"/>
</dbReference>
<gene>
    <name evidence="2" type="ORF">MONBRDRAFT_26027</name>
</gene>
<evidence type="ECO:0000313" key="3">
    <source>
        <dbReference type="Proteomes" id="UP000001357"/>
    </source>
</evidence>
<accession>A9V158</accession>
<dbReference type="GO" id="GO:0005684">
    <property type="term" value="C:U2-type spliceosomal complex"/>
    <property type="evidence" value="ECO:0000318"/>
    <property type="project" value="GO_Central"/>
</dbReference>
<dbReference type="InterPro" id="IPR013169">
    <property type="entry name" value="mRNA_splic_Cwf18-like"/>
</dbReference>
<dbReference type="InParanoid" id="A9V158"/>
<dbReference type="OMA" id="KPHNETT"/>
<dbReference type="STRING" id="81824.A9V158"/>
<dbReference type="EMBL" id="CH991553">
    <property type="protein sequence ID" value="EDQ88874.1"/>
    <property type="molecule type" value="Genomic_DNA"/>
</dbReference>
<dbReference type="PANTHER" id="PTHR31551">
    <property type="entry name" value="PRE-MRNA-SPLICING FACTOR CWF18"/>
    <property type="match status" value="1"/>
</dbReference>
<sequence length="161" mass="18196">MEDAAAERRARLKAMRANLMDSAPEAEDKDTSSAVSEAEPQESESSSEPQLKFRNYRPQTEIEGEQIELANDDNVENAVVQVLEEKANDDVLQQVTKGQAIEDVLSLAPRKVDWDLKRDLEPKMAKLEKRTKRAIAELIRERLQDDTEAEEFAKVKAKAQS</sequence>
<dbReference type="AlphaFoldDB" id="A9V158"/>
<dbReference type="KEGG" id="mbr:MONBRDRAFT_26027"/>
<keyword evidence="3" id="KW-1185">Reference proteome</keyword>
<reference evidence="2 3" key="1">
    <citation type="journal article" date="2008" name="Nature">
        <title>The genome of the choanoflagellate Monosiga brevicollis and the origin of metazoans.</title>
        <authorList>
            <consortium name="JGI Sequencing"/>
            <person name="King N."/>
            <person name="Westbrook M.J."/>
            <person name="Young S.L."/>
            <person name="Kuo A."/>
            <person name="Abedin M."/>
            <person name="Chapman J."/>
            <person name="Fairclough S."/>
            <person name="Hellsten U."/>
            <person name="Isogai Y."/>
            <person name="Letunic I."/>
            <person name="Marr M."/>
            <person name="Pincus D."/>
            <person name="Putnam N."/>
            <person name="Rokas A."/>
            <person name="Wright K.J."/>
            <person name="Zuzow R."/>
            <person name="Dirks W."/>
            <person name="Good M."/>
            <person name="Goodstein D."/>
            <person name="Lemons D."/>
            <person name="Li W."/>
            <person name="Lyons J.B."/>
            <person name="Morris A."/>
            <person name="Nichols S."/>
            <person name="Richter D.J."/>
            <person name="Salamov A."/>
            <person name="Bork P."/>
            <person name="Lim W.A."/>
            <person name="Manning G."/>
            <person name="Miller W.T."/>
            <person name="McGinnis W."/>
            <person name="Shapiro H."/>
            <person name="Tjian R."/>
            <person name="Grigoriev I.V."/>
            <person name="Rokhsar D."/>
        </authorList>
    </citation>
    <scope>NUCLEOTIDE SEQUENCE [LARGE SCALE GENOMIC DNA]</scope>
    <source>
        <strain evidence="3">MX1 / ATCC 50154</strain>
    </source>
</reference>
<feature type="compositionally biased region" description="Low complexity" evidence="1">
    <location>
        <begin position="32"/>
        <end position="50"/>
    </location>
</feature>
<evidence type="ECO:0008006" key="4">
    <source>
        <dbReference type="Google" id="ProtNLM"/>
    </source>
</evidence>
<dbReference type="GeneID" id="5891691"/>
<organism evidence="2 3">
    <name type="scientific">Monosiga brevicollis</name>
    <name type="common">Choanoflagellate</name>
    <dbReference type="NCBI Taxonomy" id="81824"/>
    <lineage>
        <taxon>Eukaryota</taxon>
        <taxon>Choanoflagellata</taxon>
        <taxon>Craspedida</taxon>
        <taxon>Salpingoecidae</taxon>
        <taxon>Monosiga</taxon>
    </lineage>
</organism>
<feature type="region of interest" description="Disordered" evidence="1">
    <location>
        <begin position="1"/>
        <end position="59"/>
    </location>
</feature>
<dbReference type="FunCoup" id="A9V158">
    <property type="interactions" value="1136"/>
</dbReference>
<proteinExistence type="predicted"/>
<dbReference type="eggNOG" id="KOG3407">
    <property type="taxonomic scope" value="Eukaryota"/>
</dbReference>
<protein>
    <recommendedName>
        <fullName evidence="4">Coiled-coil domain-containing protein 12</fullName>
    </recommendedName>
</protein>
<dbReference type="GO" id="GO:0071014">
    <property type="term" value="C:post-mRNA release spliceosomal complex"/>
    <property type="evidence" value="ECO:0000318"/>
    <property type="project" value="GO_Central"/>
</dbReference>
<dbReference type="Pfam" id="PF08315">
    <property type="entry name" value="cwf18"/>
    <property type="match status" value="1"/>
</dbReference>